<sequence>METVTVCLDGSPECAAVARWAAREAMRRGARLTVLHVAPQRPGRTTFVTPTDPRPRPAGKRWSPYPVAEALQAAYPALSVTASEVTGRTVPALLTAAAESDLLVLGSWDTGAVGSLLPGSVAREVTRRSPAPVVLVRTGERETDEHQPDPDGNAATTTPYREVVVGVDVRHPYDPVLDFAFDAASRRAAPLRVVHGGGTAPSAPADRQGADSPFEGMDEATDDSRKVLTRTLARWAPKFPHTDVIPEAVVGDTGKHLVDVAAKASLLVIGRDDRMAEVGPVAGSVGRTVLRDAPAAVAVVPHR</sequence>
<dbReference type="Pfam" id="PF00582">
    <property type="entry name" value="Usp"/>
    <property type="match status" value="2"/>
</dbReference>
<evidence type="ECO:0000313" key="5">
    <source>
        <dbReference type="Proteomes" id="UP000749040"/>
    </source>
</evidence>
<evidence type="ECO:0000259" key="3">
    <source>
        <dbReference type="Pfam" id="PF00582"/>
    </source>
</evidence>
<evidence type="ECO:0000313" key="4">
    <source>
        <dbReference type="EMBL" id="MBM9506169.1"/>
    </source>
</evidence>
<dbReference type="CDD" id="cd00293">
    <property type="entry name" value="USP-like"/>
    <property type="match status" value="1"/>
</dbReference>
<dbReference type="SUPFAM" id="SSF52402">
    <property type="entry name" value="Adenine nucleotide alpha hydrolases-like"/>
    <property type="match status" value="2"/>
</dbReference>
<dbReference type="Proteomes" id="UP000749040">
    <property type="component" value="Unassembled WGS sequence"/>
</dbReference>
<evidence type="ECO:0000256" key="1">
    <source>
        <dbReference type="ARBA" id="ARBA00008791"/>
    </source>
</evidence>
<name>A0ABS2TS55_9ACTN</name>
<feature type="compositionally biased region" description="Basic and acidic residues" evidence="2">
    <location>
        <begin position="138"/>
        <end position="149"/>
    </location>
</feature>
<dbReference type="InterPro" id="IPR006016">
    <property type="entry name" value="UspA"/>
</dbReference>
<feature type="region of interest" description="Disordered" evidence="2">
    <location>
        <begin position="137"/>
        <end position="159"/>
    </location>
</feature>
<dbReference type="InterPro" id="IPR006015">
    <property type="entry name" value="Universal_stress_UspA"/>
</dbReference>
<dbReference type="PANTHER" id="PTHR46268:SF6">
    <property type="entry name" value="UNIVERSAL STRESS PROTEIN UP12"/>
    <property type="match status" value="1"/>
</dbReference>
<dbReference type="InterPro" id="IPR014729">
    <property type="entry name" value="Rossmann-like_a/b/a_fold"/>
</dbReference>
<dbReference type="EMBL" id="JADKYB010000008">
    <property type="protein sequence ID" value="MBM9506169.1"/>
    <property type="molecule type" value="Genomic_DNA"/>
</dbReference>
<gene>
    <name evidence="4" type="ORF">ITX44_16735</name>
</gene>
<protein>
    <submittedName>
        <fullName evidence="4">Universal stress protein</fullName>
    </submittedName>
</protein>
<comment type="similarity">
    <text evidence="1">Belongs to the universal stress protein A family.</text>
</comment>
<dbReference type="PANTHER" id="PTHR46268">
    <property type="entry name" value="STRESS RESPONSE PROTEIN NHAX"/>
    <property type="match status" value="1"/>
</dbReference>
<feature type="region of interest" description="Disordered" evidence="2">
    <location>
        <begin position="42"/>
        <end position="62"/>
    </location>
</feature>
<keyword evidence="5" id="KW-1185">Reference proteome</keyword>
<accession>A0ABS2TS55</accession>
<comment type="caution">
    <text evidence="4">The sequence shown here is derived from an EMBL/GenBank/DDBJ whole genome shotgun (WGS) entry which is preliminary data.</text>
</comment>
<dbReference type="PRINTS" id="PR01438">
    <property type="entry name" value="UNVRSLSTRESS"/>
</dbReference>
<organism evidence="4 5">
    <name type="scientific">Actinacidiphila acididurans</name>
    <dbReference type="NCBI Taxonomy" id="2784346"/>
    <lineage>
        <taxon>Bacteria</taxon>
        <taxon>Bacillati</taxon>
        <taxon>Actinomycetota</taxon>
        <taxon>Actinomycetes</taxon>
        <taxon>Kitasatosporales</taxon>
        <taxon>Streptomycetaceae</taxon>
        <taxon>Actinacidiphila</taxon>
    </lineage>
</organism>
<evidence type="ECO:0000256" key="2">
    <source>
        <dbReference type="SAM" id="MobiDB-lite"/>
    </source>
</evidence>
<feature type="domain" description="UspA" evidence="3">
    <location>
        <begin position="2"/>
        <end position="137"/>
    </location>
</feature>
<feature type="domain" description="UspA" evidence="3">
    <location>
        <begin position="160"/>
        <end position="301"/>
    </location>
</feature>
<dbReference type="Gene3D" id="3.40.50.620">
    <property type="entry name" value="HUPs"/>
    <property type="match status" value="2"/>
</dbReference>
<feature type="region of interest" description="Disordered" evidence="2">
    <location>
        <begin position="195"/>
        <end position="222"/>
    </location>
</feature>
<proteinExistence type="inferred from homology"/>
<dbReference type="RefSeq" id="WP_205358032.1">
    <property type="nucleotide sequence ID" value="NZ_JADKYB010000008.1"/>
</dbReference>
<reference evidence="4 5" key="1">
    <citation type="submission" date="2021-01" db="EMBL/GenBank/DDBJ databases">
        <title>Streptomyces acididurans sp. nov., isolated from a peat swamp forest soil.</title>
        <authorList>
            <person name="Chantavorakit T."/>
            <person name="Duangmal K."/>
        </authorList>
    </citation>
    <scope>NUCLEOTIDE SEQUENCE [LARGE SCALE GENOMIC DNA]</scope>
    <source>
        <strain evidence="4 5">KK5PA1</strain>
    </source>
</reference>